<accession>A0AAU8UQ02</accession>
<proteinExistence type="predicted"/>
<sequence length="69" mass="7840">MRFVLFGILIVLGSIFLNCKNRVVETKNTTRKDSMAIRSKLNADSVKMKRLSDSTRLVTPKIKDSPKTK</sequence>
<gene>
    <name evidence="1" type="ORF">BBD32_01940</name>
</gene>
<reference evidence="1 2" key="1">
    <citation type="submission" date="2016-07" db="EMBL/GenBank/DDBJ databases">
        <title>Revisiting the taxonomy of the Elizabethkingia Genus using Whole-Genome Sequencing, Optical Mapping, and MALDI-TOF, along with proposal of three novel Elizabethkingia species: Elizabethkingia bruuniana sp. nov., Elizabethkingia ursingii sp. nov., and Elizabethkingia occulta sp. nov.</title>
        <authorList>
            <person name="Nicholson A.C."/>
        </authorList>
    </citation>
    <scope>NUCLEOTIDE SEQUENCE [LARGE SCALE GENOMIC DNA]</scope>
    <source>
        <strain evidence="1 2">F3201</strain>
    </source>
</reference>
<organism evidence="1 2">
    <name type="scientific">Elizabethkingia anophelis</name>
    <dbReference type="NCBI Taxonomy" id="1117645"/>
    <lineage>
        <taxon>Bacteria</taxon>
        <taxon>Pseudomonadati</taxon>
        <taxon>Bacteroidota</taxon>
        <taxon>Flavobacteriia</taxon>
        <taxon>Flavobacteriales</taxon>
        <taxon>Weeksellaceae</taxon>
        <taxon>Elizabethkingia</taxon>
    </lineage>
</organism>
<protein>
    <recommendedName>
        <fullName evidence="3">Lipoprotein</fullName>
    </recommendedName>
</protein>
<evidence type="ECO:0000313" key="1">
    <source>
        <dbReference type="EMBL" id="AQX00310.1"/>
    </source>
</evidence>
<dbReference type="Proteomes" id="UP000190848">
    <property type="component" value="Chromosome"/>
</dbReference>
<name>A0AAU8UQ02_9FLAO</name>
<dbReference type="AlphaFoldDB" id="A0AAU8UQ02"/>
<dbReference type="EMBL" id="CP016374">
    <property type="protein sequence ID" value="AQX00310.1"/>
    <property type="molecule type" value="Genomic_DNA"/>
</dbReference>
<evidence type="ECO:0000313" key="2">
    <source>
        <dbReference type="Proteomes" id="UP000190848"/>
    </source>
</evidence>
<evidence type="ECO:0008006" key="3">
    <source>
        <dbReference type="Google" id="ProtNLM"/>
    </source>
</evidence>